<dbReference type="EMBL" id="CP025958">
    <property type="protein sequence ID" value="AWM42101.1"/>
    <property type="molecule type" value="Genomic_DNA"/>
</dbReference>
<organism evidence="1 2">
    <name type="scientific">Gemmata obscuriglobus</name>
    <dbReference type="NCBI Taxonomy" id="114"/>
    <lineage>
        <taxon>Bacteria</taxon>
        <taxon>Pseudomonadati</taxon>
        <taxon>Planctomycetota</taxon>
        <taxon>Planctomycetia</taxon>
        <taxon>Gemmatales</taxon>
        <taxon>Gemmataceae</taxon>
        <taxon>Gemmata</taxon>
    </lineage>
</organism>
<reference evidence="1 2" key="1">
    <citation type="submission" date="2018-01" db="EMBL/GenBank/DDBJ databases">
        <title>G. obscuriglobus.</title>
        <authorList>
            <person name="Franke J."/>
            <person name="Blomberg W."/>
            <person name="Selmecki A."/>
        </authorList>
    </citation>
    <scope>NUCLEOTIDE SEQUENCE [LARGE SCALE GENOMIC DNA]</scope>
    <source>
        <strain evidence="1 2">DSM 5831</strain>
    </source>
</reference>
<proteinExistence type="predicted"/>
<dbReference type="OrthoDB" id="286822at2"/>
<protein>
    <recommendedName>
        <fullName evidence="3">SMI1/KNR4 family protein</fullName>
    </recommendedName>
</protein>
<accession>A0A2Z3HAX4</accession>
<sequence length="91" mass="9932">MKGEKAALAVLVRDIFGNPFRPVIVNPSWLTSNVVALATGIYADRAFDRMPILADALQDAGCDNADILTHCRSEAPHVRGCWVIDLLLGRE</sequence>
<evidence type="ECO:0000313" key="1">
    <source>
        <dbReference type="EMBL" id="AWM42101.1"/>
    </source>
</evidence>
<evidence type="ECO:0008006" key="3">
    <source>
        <dbReference type="Google" id="ProtNLM"/>
    </source>
</evidence>
<evidence type="ECO:0000313" key="2">
    <source>
        <dbReference type="Proteomes" id="UP000245802"/>
    </source>
</evidence>
<name>A0A2Z3HAX4_9BACT</name>
<dbReference type="AlphaFoldDB" id="A0A2Z3HAX4"/>
<dbReference type="Proteomes" id="UP000245802">
    <property type="component" value="Chromosome"/>
</dbReference>
<gene>
    <name evidence="1" type="ORF">C1280_02215</name>
</gene>
<keyword evidence="2" id="KW-1185">Reference proteome</keyword>
<dbReference type="KEGG" id="gog:C1280_02215"/>